<feature type="region of interest" description="Disordered" evidence="1">
    <location>
        <begin position="28"/>
        <end position="69"/>
    </location>
</feature>
<evidence type="ECO:0000256" key="1">
    <source>
        <dbReference type="SAM" id="MobiDB-lite"/>
    </source>
</evidence>
<keyword evidence="3" id="KW-1185">Reference proteome</keyword>
<accession>A0A1X6MWU4</accession>
<dbReference type="Proteomes" id="UP000194127">
    <property type="component" value="Unassembled WGS sequence"/>
</dbReference>
<dbReference type="OrthoDB" id="2756691at2759"/>
<organism evidence="2 3">
    <name type="scientific">Postia placenta MAD-698-R-SB12</name>
    <dbReference type="NCBI Taxonomy" id="670580"/>
    <lineage>
        <taxon>Eukaryota</taxon>
        <taxon>Fungi</taxon>
        <taxon>Dikarya</taxon>
        <taxon>Basidiomycota</taxon>
        <taxon>Agaricomycotina</taxon>
        <taxon>Agaricomycetes</taxon>
        <taxon>Polyporales</taxon>
        <taxon>Adustoporiaceae</taxon>
        <taxon>Rhodonia</taxon>
    </lineage>
</organism>
<feature type="compositionally biased region" description="Acidic residues" evidence="1">
    <location>
        <begin position="118"/>
        <end position="130"/>
    </location>
</feature>
<dbReference type="RefSeq" id="XP_024337639.1">
    <property type="nucleotide sequence ID" value="XM_024485952.1"/>
</dbReference>
<feature type="compositionally biased region" description="Polar residues" evidence="1">
    <location>
        <begin position="265"/>
        <end position="279"/>
    </location>
</feature>
<reference evidence="2 3" key="1">
    <citation type="submission" date="2017-04" db="EMBL/GenBank/DDBJ databases">
        <title>Genome Sequence of the Model Brown-Rot Fungus Postia placenta SB12.</title>
        <authorList>
            <consortium name="DOE Joint Genome Institute"/>
            <person name="Gaskell J."/>
            <person name="Kersten P."/>
            <person name="Larrondo L.F."/>
            <person name="Canessa P."/>
            <person name="Martinez D."/>
            <person name="Hibbett D."/>
            <person name="Schmoll M."/>
            <person name="Kubicek C.P."/>
            <person name="Martinez A.T."/>
            <person name="Yadav J."/>
            <person name="Master E."/>
            <person name="Magnuson J.K."/>
            <person name="James T."/>
            <person name="Yaver D."/>
            <person name="Berka R."/>
            <person name="Labutti K."/>
            <person name="Lipzen A."/>
            <person name="Aerts A."/>
            <person name="Barry K."/>
            <person name="Henrissat B."/>
            <person name="Blanchette R."/>
            <person name="Grigoriev I."/>
            <person name="Cullen D."/>
        </authorList>
    </citation>
    <scope>NUCLEOTIDE SEQUENCE [LARGE SCALE GENOMIC DNA]</scope>
    <source>
        <strain evidence="2 3">MAD-698-R-SB12</strain>
    </source>
</reference>
<dbReference type="AlphaFoldDB" id="A0A1X6MWU4"/>
<name>A0A1X6MWU4_9APHY</name>
<evidence type="ECO:0000313" key="3">
    <source>
        <dbReference type="Proteomes" id="UP000194127"/>
    </source>
</evidence>
<feature type="compositionally biased region" description="Polar residues" evidence="1">
    <location>
        <begin position="230"/>
        <end position="248"/>
    </location>
</feature>
<sequence length="279" mass="30355">MPRDQPEKFTTSMSFEERTRHKQYLSEDWAQHQALRAQQSPPPPPMETEAPTFSEIVANPDSSVPPNDAVNVRDWLQAVDCSEDQDGALCPHEDAVSERFDAAITAEDDRIPTLNSDTDTEYPDSVDSDSDAEFLVLNPDSDADTDAIVEAVLGPFRAKVDDIDVVPLVSYSFDLAEGGECADPRGFIEEAEAMAELIRKARDGTLGDPRAATPDGILPLAQDLPDGPSTEPTNPNSDRVTINHLSDIQETEVGRSVDTPLEASSEAQSKTALLEAQSF</sequence>
<gene>
    <name evidence="2" type="ORF">POSPLADRAFT_1146586</name>
</gene>
<feature type="region of interest" description="Disordered" evidence="1">
    <location>
        <begin position="107"/>
        <end position="130"/>
    </location>
</feature>
<protein>
    <submittedName>
        <fullName evidence="2">Uncharacterized protein</fullName>
    </submittedName>
</protein>
<dbReference type="EMBL" id="KZ110599">
    <property type="protein sequence ID" value="OSX60845.1"/>
    <property type="molecule type" value="Genomic_DNA"/>
</dbReference>
<evidence type="ECO:0000313" key="2">
    <source>
        <dbReference type="EMBL" id="OSX60845.1"/>
    </source>
</evidence>
<proteinExistence type="predicted"/>
<dbReference type="GeneID" id="36330901"/>
<feature type="region of interest" description="Disordered" evidence="1">
    <location>
        <begin position="205"/>
        <end position="279"/>
    </location>
</feature>